<dbReference type="Gene3D" id="1.25.10.10">
    <property type="entry name" value="Leucine-rich Repeat Variant"/>
    <property type="match status" value="2"/>
</dbReference>
<dbReference type="Pfam" id="PF13646">
    <property type="entry name" value="HEAT_2"/>
    <property type="match status" value="1"/>
</dbReference>
<protein>
    <recommendedName>
        <fullName evidence="4">HEAT repeat domain-containing protein</fullName>
    </recommendedName>
</protein>
<dbReference type="SMART" id="SM00567">
    <property type="entry name" value="EZ_HEAT"/>
    <property type="match status" value="3"/>
</dbReference>
<comment type="caution">
    <text evidence="2">The sequence shown here is derived from an EMBL/GenBank/DDBJ whole genome shotgun (WGS) entry which is preliminary data.</text>
</comment>
<dbReference type="InterPro" id="IPR011989">
    <property type="entry name" value="ARM-like"/>
</dbReference>
<organism evidence="2 3">
    <name type="scientific">Geodia barretti</name>
    <name type="common">Barrett's horny sponge</name>
    <dbReference type="NCBI Taxonomy" id="519541"/>
    <lineage>
        <taxon>Eukaryota</taxon>
        <taxon>Metazoa</taxon>
        <taxon>Porifera</taxon>
        <taxon>Demospongiae</taxon>
        <taxon>Heteroscleromorpha</taxon>
        <taxon>Tetractinellida</taxon>
        <taxon>Astrophorina</taxon>
        <taxon>Geodiidae</taxon>
        <taxon>Geodia</taxon>
    </lineage>
</organism>
<dbReference type="EMBL" id="CASHTH010003333">
    <property type="protein sequence ID" value="CAI8043509.1"/>
    <property type="molecule type" value="Genomic_DNA"/>
</dbReference>
<accession>A0AA35X452</accession>
<feature type="chain" id="PRO_5041331180" description="HEAT repeat domain-containing protein" evidence="1">
    <location>
        <begin position="21"/>
        <end position="405"/>
    </location>
</feature>
<keyword evidence="1" id="KW-0732">Signal</keyword>
<gene>
    <name evidence="2" type="ORF">GBAR_LOCUS24118</name>
</gene>
<feature type="signal peptide" evidence="1">
    <location>
        <begin position="1"/>
        <end position="20"/>
    </location>
</feature>
<evidence type="ECO:0000313" key="3">
    <source>
        <dbReference type="Proteomes" id="UP001174909"/>
    </source>
</evidence>
<proteinExistence type="predicted"/>
<reference evidence="2" key="1">
    <citation type="submission" date="2023-03" db="EMBL/GenBank/DDBJ databases">
        <authorList>
            <person name="Steffen K."/>
            <person name="Cardenas P."/>
        </authorList>
    </citation>
    <scope>NUCLEOTIDE SEQUENCE</scope>
</reference>
<keyword evidence="3" id="KW-1185">Reference proteome</keyword>
<evidence type="ECO:0008006" key="4">
    <source>
        <dbReference type="Google" id="ProtNLM"/>
    </source>
</evidence>
<evidence type="ECO:0000313" key="2">
    <source>
        <dbReference type="EMBL" id="CAI8043509.1"/>
    </source>
</evidence>
<sequence>MKKLLLILLLIGVASFGCRQEQVITQLEVGRSKLLNAGLSLEAVGHLERAEHEEKNKVEPRALLILAYSNAISTGAAKTHNVEARYQTERDRRVGELGEFEMKKILQILGERHRVQKDAIQVLVDKGAPAVPFVLEDLVKDRYHSVHDDFIQILQEIGSPAINDILKAAGDSNTPPSVKILLVRIVGSIGDASAATGLEALQNATTDEGLKMEVNTALYLLGDGGSEGKIVEGLTDANPTVRRAAAKSMMFLKEHPTDKLVAALGDSDDTVRMDVAKALRKYPDAGAVDGLVAILTDGSSLSTKQVAIDTLNQYAENGMADGLAGRLIVLLANPEVVNHEDRLRIVQLLKKPALVKQIEEADQYDNLPHKLDLYFRETETNDMVKDALNELLLALEPGEDLESED</sequence>
<dbReference type="PROSITE" id="PS51257">
    <property type="entry name" value="PROKAR_LIPOPROTEIN"/>
    <property type="match status" value="1"/>
</dbReference>
<dbReference type="AlphaFoldDB" id="A0AA35X452"/>
<name>A0AA35X452_GEOBA</name>
<dbReference type="InterPro" id="IPR016024">
    <property type="entry name" value="ARM-type_fold"/>
</dbReference>
<dbReference type="InterPro" id="IPR004155">
    <property type="entry name" value="PBS_lyase_HEAT"/>
</dbReference>
<dbReference type="Proteomes" id="UP001174909">
    <property type="component" value="Unassembled WGS sequence"/>
</dbReference>
<dbReference type="SUPFAM" id="SSF48371">
    <property type="entry name" value="ARM repeat"/>
    <property type="match status" value="1"/>
</dbReference>
<evidence type="ECO:0000256" key="1">
    <source>
        <dbReference type="SAM" id="SignalP"/>
    </source>
</evidence>